<evidence type="ECO:0000313" key="2">
    <source>
        <dbReference type="EMBL" id="CAG7836471.1"/>
    </source>
</evidence>
<feature type="compositionally biased region" description="Polar residues" evidence="1">
    <location>
        <begin position="16"/>
        <end position="34"/>
    </location>
</feature>
<evidence type="ECO:0000256" key="1">
    <source>
        <dbReference type="SAM" id="MobiDB-lite"/>
    </source>
</evidence>
<feature type="non-terminal residue" evidence="2">
    <location>
        <position position="34"/>
    </location>
</feature>
<sequence>QNYRLLQSMNKKKTFQKPSHGQKSESVTESSKSI</sequence>
<keyword evidence="3" id="KW-1185">Reference proteome</keyword>
<evidence type="ECO:0000313" key="3">
    <source>
        <dbReference type="Proteomes" id="UP000708208"/>
    </source>
</evidence>
<comment type="caution">
    <text evidence="2">The sequence shown here is derived from an EMBL/GenBank/DDBJ whole genome shotgun (WGS) entry which is preliminary data.</text>
</comment>
<protein>
    <submittedName>
        <fullName evidence="2">Uncharacterized protein</fullName>
    </submittedName>
</protein>
<name>A0A8J2LRN0_9HEXA</name>
<accession>A0A8J2LRN0</accession>
<proteinExistence type="predicted"/>
<reference evidence="2" key="1">
    <citation type="submission" date="2021-06" db="EMBL/GenBank/DDBJ databases">
        <authorList>
            <person name="Hodson N. C."/>
            <person name="Mongue J. A."/>
            <person name="Jaron S. K."/>
        </authorList>
    </citation>
    <scope>NUCLEOTIDE SEQUENCE</scope>
</reference>
<dbReference type="AlphaFoldDB" id="A0A8J2LRN0"/>
<gene>
    <name evidence="2" type="ORF">AFUS01_LOCUS45711</name>
</gene>
<organism evidence="2 3">
    <name type="scientific">Allacma fusca</name>
    <dbReference type="NCBI Taxonomy" id="39272"/>
    <lineage>
        <taxon>Eukaryota</taxon>
        <taxon>Metazoa</taxon>
        <taxon>Ecdysozoa</taxon>
        <taxon>Arthropoda</taxon>
        <taxon>Hexapoda</taxon>
        <taxon>Collembola</taxon>
        <taxon>Symphypleona</taxon>
        <taxon>Sminthuridae</taxon>
        <taxon>Allacma</taxon>
    </lineage>
</organism>
<dbReference type="Proteomes" id="UP000708208">
    <property type="component" value="Unassembled WGS sequence"/>
</dbReference>
<feature type="region of interest" description="Disordered" evidence="1">
    <location>
        <begin position="1"/>
        <end position="34"/>
    </location>
</feature>
<dbReference type="EMBL" id="CAJVCH010571042">
    <property type="protein sequence ID" value="CAG7836471.1"/>
    <property type="molecule type" value="Genomic_DNA"/>
</dbReference>